<comment type="caution">
    <text evidence="5">The sequence shown here is derived from an EMBL/GenBank/DDBJ whole genome shotgun (WGS) entry which is preliminary data.</text>
</comment>
<protein>
    <submittedName>
        <fullName evidence="5">GTP-binding protein TypA/BipA</fullName>
    </submittedName>
</protein>
<evidence type="ECO:0000256" key="3">
    <source>
        <dbReference type="ARBA" id="ARBA00023134"/>
    </source>
</evidence>
<dbReference type="GO" id="GO:0006412">
    <property type="term" value="P:translation"/>
    <property type="evidence" value="ECO:0007669"/>
    <property type="project" value="UniProtKB-KW"/>
</dbReference>
<dbReference type="AlphaFoldDB" id="A0A645D5T9"/>
<keyword evidence="3" id="KW-0342">GTP-binding</keyword>
<dbReference type="InterPro" id="IPR048876">
    <property type="entry name" value="BipA_C"/>
</dbReference>
<dbReference type="Pfam" id="PF00679">
    <property type="entry name" value="EFG_C"/>
    <property type="match status" value="1"/>
</dbReference>
<dbReference type="CDD" id="cd16263">
    <property type="entry name" value="BipA_III"/>
    <property type="match status" value="1"/>
</dbReference>
<dbReference type="Gene3D" id="3.30.70.240">
    <property type="match status" value="1"/>
</dbReference>
<dbReference type="FunFam" id="3.30.70.870:FF:000003">
    <property type="entry name" value="GTP-binding protein TypA"/>
    <property type="match status" value="1"/>
</dbReference>
<dbReference type="Gene3D" id="3.30.70.870">
    <property type="entry name" value="Elongation Factor G (Translational Gtpase), domain 3"/>
    <property type="match status" value="1"/>
</dbReference>
<keyword evidence="1" id="KW-0547">Nucleotide-binding</keyword>
<feature type="domain" description="Elongation factor EFG" evidence="4">
    <location>
        <begin position="89"/>
        <end position="179"/>
    </location>
</feature>
<dbReference type="InterPro" id="IPR041095">
    <property type="entry name" value="EFG_II"/>
</dbReference>
<dbReference type="PANTHER" id="PTHR43261">
    <property type="entry name" value="TRANSLATION ELONGATION FACTOR G-RELATED"/>
    <property type="match status" value="1"/>
</dbReference>
<dbReference type="SUPFAM" id="SSF54980">
    <property type="entry name" value="EF-G C-terminal domain-like"/>
    <property type="match status" value="2"/>
</dbReference>
<evidence type="ECO:0000256" key="1">
    <source>
        <dbReference type="ARBA" id="ARBA00022741"/>
    </source>
</evidence>
<evidence type="ECO:0000259" key="4">
    <source>
        <dbReference type="SMART" id="SM00838"/>
    </source>
</evidence>
<sequence length="298" mass="33647">MYFSVNDSPFAGIEGKFVTSRHLRERLFKELNTDVSLRVEETDSTETFKVSGRGELHLSILIETMRREGYEFQVSKPEVLYRIIDGKKYEPMEAVIIDVPEDFVGSVIEKLGRRKGELTNMNSSNGGYTRLSFKIPARGLIGYRNEFMTDTKGNGIMNSLFDGYDFYKGDIPKRLQGSLIAFEDGESVGYGLFNAQERGDLFIGPGVKVYAGMVVGRNARADVMEVNVCKRKQLTNMRASGSDDTLKLVPPIIMSLEQDLDFLADDELLEVTPASLRLRKRIIDSLQRRKAKIRSSNL</sequence>
<dbReference type="Gene3D" id="2.40.50.250">
    <property type="entry name" value="bipa protein"/>
    <property type="match status" value="1"/>
</dbReference>
<keyword evidence="2" id="KW-0648">Protein biosynthesis</keyword>
<evidence type="ECO:0000256" key="2">
    <source>
        <dbReference type="ARBA" id="ARBA00022917"/>
    </source>
</evidence>
<proteinExistence type="predicted"/>
<gene>
    <name evidence="5" type="primary">typA_37</name>
    <name evidence="5" type="ORF">SDC9_131684</name>
</gene>
<dbReference type="EMBL" id="VSSQ01033112">
    <property type="protein sequence ID" value="MPM84611.1"/>
    <property type="molecule type" value="Genomic_DNA"/>
</dbReference>
<accession>A0A645D5T9</accession>
<dbReference type="InterPro" id="IPR047043">
    <property type="entry name" value="BipA_III"/>
</dbReference>
<dbReference type="GO" id="GO:0032790">
    <property type="term" value="P:ribosome disassembly"/>
    <property type="evidence" value="ECO:0007669"/>
    <property type="project" value="TreeGrafter"/>
</dbReference>
<dbReference type="Pfam" id="PF21018">
    <property type="entry name" value="BipA_C"/>
    <property type="match status" value="1"/>
</dbReference>
<name>A0A645D5T9_9ZZZZ</name>
<evidence type="ECO:0000313" key="5">
    <source>
        <dbReference type="EMBL" id="MPM84611.1"/>
    </source>
</evidence>
<dbReference type="InterPro" id="IPR035651">
    <property type="entry name" value="BipA_V"/>
</dbReference>
<dbReference type="InterPro" id="IPR035647">
    <property type="entry name" value="EFG_III/V"/>
</dbReference>
<reference evidence="5" key="1">
    <citation type="submission" date="2019-08" db="EMBL/GenBank/DDBJ databases">
        <authorList>
            <person name="Kucharzyk K."/>
            <person name="Murdoch R.W."/>
            <person name="Higgins S."/>
            <person name="Loffler F."/>
        </authorList>
    </citation>
    <scope>NUCLEOTIDE SEQUENCE</scope>
</reference>
<dbReference type="FunFam" id="2.40.50.250:FF:000001">
    <property type="entry name" value="GTP-binding protein TypA"/>
    <property type="match status" value="1"/>
</dbReference>
<dbReference type="InterPro" id="IPR000640">
    <property type="entry name" value="EFG_V-like"/>
</dbReference>
<dbReference type="InterPro" id="IPR042116">
    <property type="entry name" value="TypA/BipA_C"/>
</dbReference>
<dbReference type="GO" id="GO:0005525">
    <property type="term" value="F:GTP binding"/>
    <property type="evidence" value="ECO:0007669"/>
    <property type="project" value="UniProtKB-KW"/>
</dbReference>
<organism evidence="5">
    <name type="scientific">bioreactor metagenome</name>
    <dbReference type="NCBI Taxonomy" id="1076179"/>
    <lineage>
        <taxon>unclassified sequences</taxon>
        <taxon>metagenomes</taxon>
        <taxon>ecological metagenomes</taxon>
    </lineage>
</organism>
<dbReference type="FunFam" id="3.30.70.240:FF:000002">
    <property type="entry name" value="GTP-binding protein TypA"/>
    <property type="match status" value="1"/>
</dbReference>
<dbReference type="Pfam" id="PF14492">
    <property type="entry name" value="EFG_III"/>
    <property type="match status" value="1"/>
</dbReference>
<dbReference type="PANTHER" id="PTHR43261:SF1">
    <property type="entry name" value="RIBOSOME-RELEASING FACTOR 2, MITOCHONDRIAL"/>
    <property type="match status" value="1"/>
</dbReference>
<dbReference type="CDD" id="cd03710">
    <property type="entry name" value="BipA_TypA_C"/>
    <property type="match status" value="1"/>
</dbReference>
<dbReference type="SMART" id="SM00838">
    <property type="entry name" value="EFG_C"/>
    <property type="match status" value="1"/>
</dbReference>